<sequence length="105" mass="11770">MPTVECNFLGTRRLKNGRSTGMLDIPENADRHALLDLEGKVYLTSVRPGEGDGKELADLYALLARIEQYLRDIREKFSPKPDEKAEEEPLFAGQGEPQEGKPDAR</sequence>
<proteinExistence type="predicted"/>
<name>A0A953SI45_9BACT</name>
<evidence type="ECO:0000313" key="2">
    <source>
        <dbReference type="EMBL" id="MBZ0158428.1"/>
    </source>
</evidence>
<evidence type="ECO:0000313" key="3">
    <source>
        <dbReference type="Proteomes" id="UP000705867"/>
    </source>
</evidence>
<accession>A0A953SI45</accession>
<dbReference type="AlphaFoldDB" id="A0A953SI45"/>
<gene>
    <name evidence="2" type="ORF">K8I29_19695</name>
</gene>
<dbReference type="EMBL" id="JAIOIV010000151">
    <property type="protein sequence ID" value="MBZ0158428.1"/>
    <property type="molecule type" value="Genomic_DNA"/>
</dbReference>
<protein>
    <submittedName>
        <fullName evidence="2">Uncharacterized protein</fullName>
    </submittedName>
</protein>
<reference evidence="2" key="1">
    <citation type="journal article" date="2021" name="bioRxiv">
        <title>Unraveling nitrogen, sulfur and carbon metabolic pathways and microbial community transcriptional responses to substrate deprivation and toxicity stresses in a bioreactor mimicking anoxic brackish coastal sediment conditions.</title>
        <authorList>
            <person name="Martins P.D."/>
            <person name="Echeveste M.J."/>
            <person name="Arshad A."/>
            <person name="Kurth J."/>
            <person name="Ouboter H."/>
            <person name="Jetten M.S.M."/>
            <person name="Welte C.U."/>
        </authorList>
    </citation>
    <scope>NUCLEOTIDE SEQUENCE</scope>
    <source>
        <strain evidence="2">MAG_39</strain>
    </source>
</reference>
<evidence type="ECO:0000256" key="1">
    <source>
        <dbReference type="SAM" id="MobiDB-lite"/>
    </source>
</evidence>
<comment type="caution">
    <text evidence="2">The sequence shown here is derived from an EMBL/GenBank/DDBJ whole genome shotgun (WGS) entry which is preliminary data.</text>
</comment>
<organism evidence="2 3">
    <name type="scientific">Candidatus Nitrobium versatile</name>
    <dbReference type="NCBI Taxonomy" id="2884831"/>
    <lineage>
        <taxon>Bacteria</taxon>
        <taxon>Pseudomonadati</taxon>
        <taxon>Nitrospirota</taxon>
        <taxon>Nitrospiria</taxon>
        <taxon>Nitrospirales</taxon>
        <taxon>Nitrospiraceae</taxon>
        <taxon>Candidatus Nitrobium</taxon>
    </lineage>
</organism>
<dbReference type="Proteomes" id="UP000705867">
    <property type="component" value="Unassembled WGS sequence"/>
</dbReference>
<reference evidence="2" key="2">
    <citation type="submission" date="2021-08" db="EMBL/GenBank/DDBJ databases">
        <authorList>
            <person name="Dalcin Martins P."/>
        </authorList>
    </citation>
    <scope>NUCLEOTIDE SEQUENCE</scope>
    <source>
        <strain evidence="2">MAG_39</strain>
    </source>
</reference>
<feature type="region of interest" description="Disordered" evidence="1">
    <location>
        <begin position="77"/>
        <end position="105"/>
    </location>
</feature>